<proteinExistence type="predicted"/>
<evidence type="ECO:0000259" key="4">
    <source>
        <dbReference type="PROSITE" id="PS50287"/>
    </source>
</evidence>
<feature type="compositionally biased region" description="Pro residues" evidence="2">
    <location>
        <begin position="729"/>
        <end position="739"/>
    </location>
</feature>
<feature type="transmembrane region" description="Helical" evidence="3">
    <location>
        <begin position="380"/>
        <end position="400"/>
    </location>
</feature>
<reference evidence="5" key="1">
    <citation type="submission" date="2021-01" db="EMBL/GenBank/DDBJ databases">
        <authorList>
            <person name="Corre E."/>
            <person name="Pelletier E."/>
            <person name="Niang G."/>
            <person name="Scheremetjew M."/>
            <person name="Finn R."/>
            <person name="Kale V."/>
            <person name="Holt S."/>
            <person name="Cochrane G."/>
            <person name="Meng A."/>
            <person name="Brown T."/>
            <person name="Cohen L."/>
        </authorList>
    </citation>
    <scope>NUCLEOTIDE SEQUENCE</scope>
    <source>
        <strain evidence="5">CCAP 1951/1</strain>
    </source>
</reference>
<feature type="transmembrane region" description="Helical" evidence="3">
    <location>
        <begin position="412"/>
        <end position="435"/>
    </location>
</feature>
<dbReference type="SMART" id="SM00202">
    <property type="entry name" value="SR"/>
    <property type="match status" value="1"/>
</dbReference>
<feature type="region of interest" description="Disordered" evidence="2">
    <location>
        <begin position="300"/>
        <end position="331"/>
    </location>
</feature>
<feature type="transmembrane region" description="Helical" evidence="3">
    <location>
        <begin position="494"/>
        <end position="513"/>
    </location>
</feature>
<accession>A0A7S1PQE4</accession>
<protein>
    <recommendedName>
        <fullName evidence="4">SRCR domain-containing protein</fullName>
    </recommendedName>
</protein>
<dbReference type="SUPFAM" id="SSF56487">
    <property type="entry name" value="SRCR-like"/>
    <property type="match status" value="1"/>
</dbReference>
<dbReference type="InterPro" id="IPR001190">
    <property type="entry name" value="SRCR"/>
</dbReference>
<keyword evidence="3" id="KW-0472">Membrane</keyword>
<organism evidence="5">
    <name type="scientific">Neobodo designis</name>
    <name type="common">Flagellated protozoan</name>
    <name type="synonym">Bodo designis</name>
    <dbReference type="NCBI Taxonomy" id="312471"/>
    <lineage>
        <taxon>Eukaryota</taxon>
        <taxon>Discoba</taxon>
        <taxon>Euglenozoa</taxon>
        <taxon>Kinetoplastea</taxon>
        <taxon>Metakinetoplastina</taxon>
        <taxon>Neobodonida</taxon>
        <taxon>Neobodo</taxon>
    </lineage>
</organism>
<name>A0A7S1PQE4_NEODS</name>
<dbReference type="PRINTS" id="PR00258">
    <property type="entry name" value="SPERACTRCPTR"/>
</dbReference>
<feature type="transmembrane region" description="Helical" evidence="3">
    <location>
        <begin position="252"/>
        <end position="279"/>
    </location>
</feature>
<dbReference type="EMBL" id="HBGF01006313">
    <property type="protein sequence ID" value="CAD9095645.1"/>
    <property type="molecule type" value="Transcribed_RNA"/>
</dbReference>
<feature type="transmembrane region" description="Helical" evidence="3">
    <location>
        <begin position="599"/>
        <end position="624"/>
    </location>
</feature>
<dbReference type="Pfam" id="PF00530">
    <property type="entry name" value="SRCR"/>
    <property type="match status" value="1"/>
</dbReference>
<evidence type="ECO:0000256" key="3">
    <source>
        <dbReference type="SAM" id="Phobius"/>
    </source>
</evidence>
<dbReference type="PROSITE" id="PS50287">
    <property type="entry name" value="SRCR_2"/>
    <property type="match status" value="1"/>
</dbReference>
<keyword evidence="3" id="KW-0812">Transmembrane</keyword>
<feature type="compositionally biased region" description="Low complexity" evidence="2">
    <location>
        <begin position="709"/>
        <end position="728"/>
    </location>
</feature>
<feature type="transmembrane region" description="Helical" evidence="3">
    <location>
        <begin position="525"/>
        <end position="543"/>
    </location>
</feature>
<evidence type="ECO:0000313" key="5">
    <source>
        <dbReference type="EMBL" id="CAD9095645.1"/>
    </source>
</evidence>
<keyword evidence="1" id="KW-1015">Disulfide bond</keyword>
<dbReference type="GO" id="GO:0031638">
    <property type="term" value="P:zymogen activation"/>
    <property type="evidence" value="ECO:0007669"/>
    <property type="project" value="TreeGrafter"/>
</dbReference>
<feature type="region of interest" description="Disordered" evidence="2">
    <location>
        <begin position="99"/>
        <end position="121"/>
    </location>
</feature>
<dbReference type="PANTHER" id="PTHR48071:SF24">
    <property type="entry name" value="DELETED IN MALIGNANT BRAIN TUMORS 1 PROTEIN-LIKE"/>
    <property type="match status" value="1"/>
</dbReference>
<gene>
    <name evidence="5" type="ORF">NDES1114_LOCUS4316</name>
</gene>
<dbReference type="GO" id="GO:0005886">
    <property type="term" value="C:plasma membrane"/>
    <property type="evidence" value="ECO:0007669"/>
    <property type="project" value="TreeGrafter"/>
</dbReference>
<dbReference type="InterPro" id="IPR036772">
    <property type="entry name" value="SRCR-like_dom_sf"/>
</dbReference>
<feature type="compositionally biased region" description="Acidic residues" evidence="2">
    <location>
        <begin position="671"/>
        <end position="681"/>
    </location>
</feature>
<keyword evidence="3" id="KW-1133">Transmembrane helix</keyword>
<feature type="region of interest" description="Disordered" evidence="2">
    <location>
        <begin position="660"/>
        <end position="770"/>
    </location>
</feature>
<feature type="transmembrane region" description="Helical" evidence="3">
    <location>
        <begin position="190"/>
        <end position="211"/>
    </location>
</feature>
<dbReference type="Gene3D" id="3.10.250.10">
    <property type="entry name" value="SRCR-like domain"/>
    <property type="match status" value="1"/>
</dbReference>
<dbReference type="GO" id="GO:0004252">
    <property type="term" value="F:serine-type endopeptidase activity"/>
    <property type="evidence" value="ECO:0007669"/>
    <property type="project" value="TreeGrafter"/>
</dbReference>
<feature type="domain" description="SRCR" evidence="4">
    <location>
        <begin position="44"/>
        <end position="168"/>
    </location>
</feature>
<evidence type="ECO:0000256" key="2">
    <source>
        <dbReference type="SAM" id="MobiDB-lite"/>
    </source>
</evidence>
<sequence>MHNCSQSAYENCAASEAVALSCGTSTVPSFSAGTSANSRGAYEYRLVGGSSTHGRLETRPVGTTTWGTVCDDSFGLTDARVACRSLGFADAVAQFPLAHHGRSSPRDTNESEAVPFGATPSSGIPARLDHVACNGREDTLSECLAARWDRVSCGTDGGSTTFISLHCHGTAPVRRTPGGGTNELRTPRQILAAVTAAALAAVAAPFTAMALQTTATVAVSRCAPCNGFADDVGARAMIAPAEVLTEDADLGALWFVAAIALAAFCLNLLLCGCCVAAAASENAEDAAMMPADADTVRSAGKAHRAPSALGNERPMSAMSRPTTGMSHRAGDASTLTRSRSGLVDPSAAESTDGAAGLDYRGRSRLSTLDLAGAKSRFPSVWLAAALWAYQGVAYLSAQLLTRDDATPEQWLFGAFGVLFCLLTLAYVYIVGAALARDPAASDRAFVAYSEYFGDACCSCSAFVLPSGFWHGKLERSVHRHAVLLDSFGVRAQPYAVGWALIRALFAAAVASAVPTGDDVFGCLRVSVVGACGFGVMTLVYLIVRPQRSPLDNISQVVSTACAALLCLHNAAAVLEDHAPDHRWLRRSATARDHATPHTLFLVALGTAIAAFGYWCVLFVAECFLRPLAMRAKTQRLAEQEADRDVPLDFGGGFSPIEAGSRLRSNVGDGMYSDDERCDEDYDQPRDHDASVPPLRLHGVRGSRPASATARAGAPPRSMSSRPSSRAAPPQNPLAAPPPDGYGSAHYDDDDDGAAAASTSDPNTPPAAATA</sequence>
<evidence type="ECO:0000256" key="1">
    <source>
        <dbReference type="ARBA" id="ARBA00023157"/>
    </source>
</evidence>
<dbReference type="PANTHER" id="PTHR48071">
    <property type="entry name" value="SRCR DOMAIN-CONTAINING PROTEIN"/>
    <property type="match status" value="1"/>
</dbReference>
<dbReference type="AlphaFoldDB" id="A0A7S1PQE4"/>